<dbReference type="Gene3D" id="3.30.40.10">
    <property type="entry name" value="Zinc/RING finger domain, C3HC4 (zinc finger)"/>
    <property type="match status" value="1"/>
</dbReference>
<dbReference type="SMART" id="SM00360">
    <property type="entry name" value="RRM"/>
    <property type="match status" value="4"/>
</dbReference>
<dbReference type="STRING" id="60517.A0A0R3WE44"/>
<dbReference type="InterPro" id="IPR013083">
    <property type="entry name" value="Znf_RING/FYVE/PHD"/>
</dbReference>
<dbReference type="Pfam" id="PF00076">
    <property type="entry name" value="RRM_1"/>
    <property type="match status" value="3"/>
</dbReference>
<dbReference type="SUPFAM" id="SSF57850">
    <property type="entry name" value="RING/U-box"/>
    <property type="match status" value="1"/>
</dbReference>
<reference evidence="6" key="1">
    <citation type="submission" date="2017-02" db="UniProtKB">
        <authorList>
            <consortium name="WormBaseParasite"/>
        </authorList>
    </citation>
    <scope>IDENTIFICATION</scope>
</reference>
<dbReference type="EMBL" id="UYRS01018976">
    <property type="protein sequence ID" value="VDK41671.1"/>
    <property type="molecule type" value="Genomic_DNA"/>
</dbReference>
<proteinExistence type="predicted"/>
<evidence type="ECO:0000259" key="3">
    <source>
        <dbReference type="PROSITE" id="PS50102"/>
    </source>
</evidence>
<protein>
    <submittedName>
        <fullName evidence="6">RRM domain-containing protein</fullName>
    </submittedName>
</protein>
<dbReference type="PROSITE" id="PS50102">
    <property type="entry name" value="RRM"/>
    <property type="match status" value="4"/>
</dbReference>
<dbReference type="GO" id="GO:0003723">
    <property type="term" value="F:RNA binding"/>
    <property type="evidence" value="ECO:0007669"/>
    <property type="project" value="UniProtKB-UniRule"/>
</dbReference>
<gene>
    <name evidence="4" type="ORF">TASK_LOCUS9070</name>
</gene>
<dbReference type="InterPro" id="IPR000504">
    <property type="entry name" value="RRM_dom"/>
</dbReference>
<keyword evidence="1 2" id="KW-0694">RNA-binding</keyword>
<evidence type="ECO:0000313" key="4">
    <source>
        <dbReference type="EMBL" id="VDK41671.1"/>
    </source>
</evidence>
<evidence type="ECO:0000256" key="2">
    <source>
        <dbReference type="PROSITE-ProRule" id="PRU00176"/>
    </source>
</evidence>
<feature type="domain" description="RRM" evidence="3">
    <location>
        <begin position="451"/>
        <end position="528"/>
    </location>
</feature>
<dbReference type="PANTHER" id="PTHR48027">
    <property type="entry name" value="HETEROGENEOUS NUCLEAR RIBONUCLEOPROTEIN 87F-RELATED"/>
    <property type="match status" value="1"/>
</dbReference>
<dbReference type="InterPro" id="IPR012677">
    <property type="entry name" value="Nucleotide-bd_a/b_plait_sf"/>
</dbReference>
<evidence type="ECO:0000256" key="1">
    <source>
        <dbReference type="ARBA" id="ARBA00022884"/>
    </source>
</evidence>
<dbReference type="SUPFAM" id="SSF54928">
    <property type="entry name" value="RNA-binding domain, RBD"/>
    <property type="match status" value="3"/>
</dbReference>
<sequence length="746" mass="82728">MSDPYSLPCGHTYCLQPCLLSDARAVAARCIHCHVEFDVAKLRPNYNAELRIRRFCLQQGQEQPKKQPVWSKKAGKEILTTIKGTKETAPSFTYCSACRSQIQSKLLVYCHHCHCKVCVQCREKHRASFCLMLRVKLHALSGYKVQLKSRLDDLKKSKAPKLGTKENKKDELVDDLENAVFELHAAASKALDAATAKVEGVDLADFEIIDGLVRRISILSTEVGMKQDAHKLLKGIRDLQEAAATRKLLKRLLVDVAPLGEMVKKLPPLLITQMQLSDRLGEIGQQLNNFSLVVCDGLVSIPQLPRLSPRCNIGDDRNVSSSATTTTTSRVKLYLVGLLPNHTESQLKRHFAQYGTVTECCVARDWDTEESKGFGYVTFEEEAQATLALNSCPHFIEGDFVHVKPFKSKTNKESEVETSAVSSSAMVELEAEKEGDRNVPLPVTTTTTSRVKLYLVGLLPNHTESQLERHFAQYGTVTECCVARDWVTEESKGFGYVTFRRRAQAARALSDSPHLIEGGFVHVKPFKSKTSKGNEVEKSIVSFSAIDADKVGNKGDGSDAVGNGKVNELRLFVGNLNPSTTQQSLKKYFSRYGTITSVDMIPERESGKPRGIAFVNMTTPLEVEAILNAGLHQLSGRNVVRRAFSRTAREAATSNDAESGQLVVVKNVPSFWSKDDIQLLFSRFGVITNVRVDEEVGKVLIEFSTAQAVDNLRKKKFNHIIEKYYLTSPSDDGTCSIISDFCLADA</sequence>
<feature type="domain" description="RRM" evidence="3">
    <location>
        <begin position="661"/>
        <end position="718"/>
    </location>
</feature>
<reference evidence="4 5" key="2">
    <citation type="submission" date="2018-11" db="EMBL/GenBank/DDBJ databases">
        <authorList>
            <consortium name="Pathogen Informatics"/>
        </authorList>
    </citation>
    <scope>NUCLEOTIDE SEQUENCE [LARGE SCALE GENOMIC DNA]</scope>
</reference>
<evidence type="ECO:0000313" key="6">
    <source>
        <dbReference type="WBParaSite" id="TASK_0000906901-mRNA-1"/>
    </source>
</evidence>
<dbReference type="InterPro" id="IPR035979">
    <property type="entry name" value="RBD_domain_sf"/>
</dbReference>
<evidence type="ECO:0000313" key="5">
    <source>
        <dbReference type="Proteomes" id="UP000282613"/>
    </source>
</evidence>
<keyword evidence="5" id="KW-1185">Reference proteome</keyword>
<dbReference type="InterPro" id="IPR052462">
    <property type="entry name" value="SLIRP/GR-RBP-like"/>
</dbReference>
<dbReference type="WBParaSite" id="TASK_0000906901-mRNA-1">
    <property type="protein sequence ID" value="TASK_0000906901-mRNA-1"/>
    <property type="gene ID" value="TASK_0000906901"/>
</dbReference>
<feature type="domain" description="RRM" evidence="3">
    <location>
        <begin position="331"/>
        <end position="413"/>
    </location>
</feature>
<feature type="domain" description="RRM" evidence="3">
    <location>
        <begin position="569"/>
        <end position="647"/>
    </location>
</feature>
<name>A0A0R3WE44_TAEAS</name>
<dbReference type="OrthoDB" id="78437at2759"/>
<accession>A0A0R3WE44</accession>
<dbReference type="Proteomes" id="UP000282613">
    <property type="component" value="Unassembled WGS sequence"/>
</dbReference>
<dbReference type="AlphaFoldDB" id="A0A0R3WE44"/>
<organism evidence="6">
    <name type="scientific">Taenia asiatica</name>
    <name type="common">Asian tapeworm</name>
    <dbReference type="NCBI Taxonomy" id="60517"/>
    <lineage>
        <taxon>Eukaryota</taxon>
        <taxon>Metazoa</taxon>
        <taxon>Spiralia</taxon>
        <taxon>Lophotrochozoa</taxon>
        <taxon>Platyhelminthes</taxon>
        <taxon>Cestoda</taxon>
        <taxon>Eucestoda</taxon>
        <taxon>Cyclophyllidea</taxon>
        <taxon>Taeniidae</taxon>
        <taxon>Taenia</taxon>
    </lineage>
</organism>
<dbReference type="Gene3D" id="3.30.70.330">
    <property type="match status" value="4"/>
</dbReference>